<dbReference type="Proteomes" id="UP000215914">
    <property type="component" value="Unassembled WGS sequence"/>
</dbReference>
<sequence>MRCSVRSIQEPTNGCQILYFESSLNGCQSAILCDFGKRNPKCYNL</sequence>
<proteinExistence type="predicted"/>
<dbReference type="EMBL" id="MNCJ02000326">
    <property type="protein sequence ID" value="KAF5781604.1"/>
    <property type="molecule type" value="Genomic_DNA"/>
</dbReference>
<organism evidence="1 2">
    <name type="scientific">Helianthus annuus</name>
    <name type="common">Common sunflower</name>
    <dbReference type="NCBI Taxonomy" id="4232"/>
    <lineage>
        <taxon>Eukaryota</taxon>
        <taxon>Viridiplantae</taxon>
        <taxon>Streptophyta</taxon>
        <taxon>Embryophyta</taxon>
        <taxon>Tracheophyta</taxon>
        <taxon>Spermatophyta</taxon>
        <taxon>Magnoliopsida</taxon>
        <taxon>eudicotyledons</taxon>
        <taxon>Gunneridae</taxon>
        <taxon>Pentapetalae</taxon>
        <taxon>asterids</taxon>
        <taxon>campanulids</taxon>
        <taxon>Asterales</taxon>
        <taxon>Asteraceae</taxon>
        <taxon>Asteroideae</taxon>
        <taxon>Heliantheae alliance</taxon>
        <taxon>Heliantheae</taxon>
        <taxon>Helianthus</taxon>
    </lineage>
</organism>
<comment type="caution">
    <text evidence="1">The sequence shown here is derived from an EMBL/GenBank/DDBJ whole genome shotgun (WGS) entry which is preliminary data.</text>
</comment>
<name>A0A9K3HNV3_HELAN</name>
<accession>A0A9K3HNV3</accession>
<reference evidence="1" key="2">
    <citation type="submission" date="2020-06" db="EMBL/GenBank/DDBJ databases">
        <title>Helianthus annuus Genome sequencing and assembly Release 2.</title>
        <authorList>
            <person name="Gouzy J."/>
            <person name="Langlade N."/>
            <person name="Munos S."/>
        </authorList>
    </citation>
    <scope>NUCLEOTIDE SEQUENCE</scope>
    <source>
        <tissue evidence="1">Leaves</tissue>
    </source>
</reference>
<reference evidence="1" key="1">
    <citation type="journal article" date="2017" name="Nature">
        <title>The sunflower genome provides insights into oil metabolism, flowering and Asterid evolution.</title>
        <authorList>
            <person name="Badouin H."/>
            <person name="Gouzy J."/>
            <person name="Grassa C.J."/>
            <person name="Murat F."/>
            <person name="Staton S.E."/>
            <person name="Cottret L."/>
            <person name="Lelandais-Briere C."/>
            <person name="Owens G.L."/>
            <person name="Carrere S."/>
            <person name="Mayjonade B."/>
            <person name="Legrand L."/>
            <person name="Gill N."/>
            <person name="Kane N.C."/>
            <person name="Bowers J.E."/>
            <person name="Hubner S."/>
            <person name="Bellec A."/>
            <person name="Berard A."/>
            <person name="Berges H."/>
            <person name="Blanchet N."/>
            <person name="Boniface M.C."/>
            <person name="Brunel D."/>
            <person name="Catrice O."/>
            <person name="Chaidir N."/>
            <person name="Claudel C."/>
            <person name="Donnadieu C."/>
            <person name="Faraut T."/>
            <person name="Fievet G."/>
            <person name="Helmstetter N."/>
            <person name="King M."/>
            <person name="Knapp S.J."/>
            <person name="Lai Z."/>
            <person name="Le Paslier M.C."/>
            <person name="Lippi Y."/>
            <person name="Lorenzon L."/>
            <person name="Mandel J.R."/>
            <person name="Marage G."/>
            <person name="Marchand G."/>
            <person name="Marquand E."/>
            <person name="Bret-Mestries E."/>
            <person name="Morien E."/>
            <person name="Nambeesan S."/>
            <person name="Nguyen T."/>
            <person name="Pegot-Espagnet P."/>
            <person name="Pouilly N."/>
            <person name="Raftis F."/>
            <person name="Sallet E."/>
            <person name="Schiex T."/>
            <person name="Thomas J."/>
            <person name="Vandecasteele C."/>
            <person name="Vares D."/>
            <person name="Vear F."/>
            <person name="Vautrin S."/>
            <person name="Crespi M."/>
            <person name="Mangin B."/>
            <person name="Burke J.M."/>
            <person name="Salse J."/>
            <person name="Munos S."/>
            <person name="Vincourt P."/>
            <person name="Rieseberg L.H."/>
            <person name="Langlade N.B."/>
        </authorList>
    </citation>
    <scope>NUCLEOTIDE SEQUENCE</scope>
    <source>
        <tissue evidence="1">Leaves</tissue>
    </source>
</reference>
<dbReference type="AlphaFoldDB" id="A0A9K3HNV3"/>
<evidence type="ECO:0000313" key="2">
    <source>
        <dbReference type="Proteomes" id="UP000215914"/>
    </source>
</evidence>
<evidence type="ECO:0000313" key="1">
    <source>
        <dbReference type="EMBL" id="KAF5781604.1"/>
    </source>
</evidence>
<protein>
    <submittedName>
        <fullName evidence="1">Uncharacterized protein</fullName>
    </submittedName>
</protein>
<keyword evidence="2" id="KW-1185">Reference proteome</keyword>
<gene>
    <name evidence="1" type="ORF">HanXRQr2_Chr11g0485661</name>
</gene>
<dbReference type="Gramene" id="mRNA:HanXRQr2_Chr11g0485661">
    <property type="protein sequence ID" value="mRNA:HanXRQr2_Chr11g0485661"/>
    <property type="gene ID" value="HanXRQr2_Chr11g0485661"/>
</dbReference>